<dbReference type="OrthoDB" id="261614at2759"/>
<keyword evidence="3" id="KW-1185">Reference proteome</keyword>
<reference evidence="2" key="1">
    <citation type="journal article" date="2016" name="Insect Biochem. Mol. Biol.">
        <title>Multifaceted biological insights from a draft genome sequence of the tobacco hornworm moth, Manduca sexta.</title>
        <authorList>
            <person name="Kanost M.R."/>
            <person name="Arrese E.L."/>
            <person name="Cao X."/>
            <person name="Chen Y.R."/>
            <person name="Chellapilla S."/>
            <person name="Goldsmith M.R."/>
            <person name="Grosse-Wilde E."/>
            <person name="Heckel D.G."/>
            <person name="Herndon N."/>
            <person name="Jiang H."/>
            <person name="Papanicolaou A."/>
            <person name="Qu J."/>
            <person name="Soulages J.L."/>
            <person name="Vogel H."/>
            <person name="Walters J."/>
            <person name="Waterhouse R.M."/>
            <person name="Ahn S.J."/>
            <person name="Almeida F.C."/>
            <person name="An C."/>
            <person name="Aqrawi P."/>
            <person name="Bretschneider A."/>
            <person name="Bryant W.B."/>
            <person name="Bucks S."/>
            <person name="Chao H."/>
            <person name="Chevignon G."/>
            <person name="Christen J.M."/>
            <person name="Clarke D.F."/>
            <person name="Dittmer N.T."/>
            <person name="Ferguson L.C.F."/>
            <person name="Garavelou S."/>
            <person name="Gordon K.H.J."/>
            <person name="Gunaratna R.T."/>
            <person name="Han Y."/>
            <person name="Hauser F."/>
            <person name="He Y."/>
            <person name="Heidel-Fischer H."/>
            <person name="Hirsh A."/>
            <person name="Hu Y."/>
            <person name="Jiang H."/>
            <person name="Kalra D."/>
            <person name="Klinner C."/>
            <person name="Konig C."/>
            <person name="Kovar C."/>
            <person name="Kroll A.R."/>
            <person name="Kuwar S.S."/>
            <person name="Lee S.L."/>
            <person name="Lehman R."/>
            <person name="Li K."/>
            <person name="Li Z."/>
            <person name="Liang H."/>
            <person name="Lovelace S."/>
            <person name="Lu Z."/>
            <person name="Mansfield J.H."/>
            <person name="McCulloch K.J."/>
            <person name="Mathew T."/>
            <person name="Morton B."/>
            <person name="Muzny D.M."/>
            <person name="Neunemann D."/>
            <person name="Ongeri F."/>
            <person name="Pauchet Y."/>
            <person name="Pu L.L."/>
            <person name="Pyrousis I."/>
            <person name="Rao X.J."/>
            <person name="Redding A."/>
            <person name="Roesel C."/>
            <person name="Sanchez-Gracia A."/>
            <person name="Schaack S."/>
            <person name="Shukla A."/>
            <person name="Tetreau G."/>
            <person name="Wang Y."/>
            <person name="Xiong G.H."/>
            <person name="Traut W."/>
            <person name="Walsh T.K."/>
            <person name="Worley K.C."/>
            <person name="Wu D."/>
            <person name="Wu W."/>
            <person name="Wu Y.Q."/>
            <person name="Zhang X."/>
            <person name="Zou Z."/>
            <person name="Zucker H."/>
            <person name="Briscoe A.D."/>
            <person name="Burmester T."/>
            <person name="Clem R.J."/>
            <person name="Feyereisen R."/>
            <person name="Grimmelikhuijzen C.J.P."/>
            <person name="Hamodrakas S.J."/>
            <person name="Hansson B.S."/>
            <person name="Huguet E."/>
            <person name="Jermiin L.S."/>
            <person name="Lan Q."/>
            <person name="Lehman H.K."/>
            <person name="Lorenzen M."/>
            <person name="Merzendorfer H."/>
            <person name="Michalopoulos I."/>
            <person name="Morton D.B."/>
            <person name="Muthukrishnan S."/>
            <person name="Oakeshott J.G."/>
            <person name="Palmer W."/>
            <person name="Park Y."/>
            <person name="Passarelli A.L."/>
            <person name="Rozas J."/>
            <person name="Schwartz L.M."/>
            <person name="Smith W."/>
            <person name="Southgate A."/>
            <person name="Vilcinskas A."/>
            <person name="Vogt R."/>
            <person name="Wang P."/>
            <person name="Werren J."/>
            <person name="Yu X.Q."/>
            <person name="Zhou J.J."/>
            <person name="Brown S.J."/>
            <person name="Scherer S.E."/>
            <person name="Richards S."/>
            <person name="Blissard G.W."/>
        </authorList>
    </citation>
    <scope>NUCLEOTIDE SEQUENCE</scope>
</reference>
<protein>
    <recommendedName>
        <fullName evidence="1">SAP domain-containing protein</fullName>
    </recommendedName>
</protein>
<dbReference type="SUPFAM" id="SSF68906">
    <property type="entry name" value="SAP domain"/>
    <property type="match status" value="1"/>
</dbReference>
<dbReference type="AlphaFoldDB" id="A0A921ZXW1"/>
<dbReference type="SMART" id="SM00513">
    <property type="entry name" value="SAP"/>
    <property type="match status" value="1"/>
</dbReference>
<dbReference type="InterPro" id="IPR036361">
    <property type="entry name" value="SAP_dom_sf"/>
</dbReference>
<sequence>MYSFWTVLQLKEELRKRNASVAGKKAVLIERLEAYDRNFNFSANPGPSTSLSDPQYLCPPISAYKDINADSPIPPLNRQEIQSFFERFNTRPKGKVMYEARCLLTARYVIEGVNTYIQSQCKAQMKKMIYIVNVMLNNEGNIIQSHCERAAGSGIEAHCKHVSVLLRAIEDMIQTKSIILHQVSTQTLMTFKKPSKVFYKSPIQAQNLPSISKKRKSNINFEPLPKELEIENYHEYVCNLAINFGETKMPILQLIRPANPYGMDYDHNMYSCKTMQDHLLDNLLLQNVTQKKIMK</sequence>
<dbReference type="InterPro" id="IPR003034">
    <property type="entry name" value="SAP_dom"/>
</dbReference>
<name>A0A921ZXW1_MANSE</name>
<dbReference type="Gene3D" id="1.10.720.30">
    <property type="entry name" value="SAP domain"/>
    <property type="match status" value="1"/>
</dbReference>
<gene>
    <name evidence="2" type="ORF">O3G_MSEX015163</name>
</gene>
<evidence type="ECO:0000313" key="3">
    <source>
        <dbReference type="Proteomes" id="UP000791440"/>
    </source>
</evidence>
<evidence type="ECO:0000313" key="2">
    <source>
        <dbReference type="EMBL" id="KAG6465460.1"/>
    </source>
</evidence>
<proteinExistence type="predicted"/>
<dbReference type="Proteomes" id="UP000791440">
    <property type="component" value="Unassembled WGS sequence"/>
</dbReference>
<feature type="domain" description="SAP" evidence="1">
    <location>
        <begin position="2"/>
        <end position="36"/>
    </location>
</feature>
<reference evidence="2" key="2">
    <citation type="submission" date="2020-12" db="EMBL/GenBank/DDBJ databases">
        <authorList>
            <person name="Kanost M."/>
        </authorList>
    </citation>
    <scope>NUCLEOTIDE SEQUENCE</scope>
</reference>
<accession>A0A921ZXW1</accession>
<dbReference type="EMBL" id="JH669524">
    <property type="protein sequence ID" value="KAG6465460.1"/>
    <property type="molecule type" value="Genomic_DNA"/>
</dbReference>
<organism evidence="2 3">
    <name type="scientific">Manduca sexta</name>
    <name type="common">Tobacco hawkmoth</name>
    <name type="synonym">Tobacco hornworm</name>
    <dbReference type="NCBI Taxonomy" id="7130"/>
    <lineage>
        <taxon>Eukaryota</taxon>
        <taxon>Metazoa</taxon>
        <taxon>Ecdysozoa</taxon>
        <taxon>Arthropoda</taxon>
        <taxon>Hexapoda</taxon>
        <taxon>Insecta</taxon>
        <taxon>Pterygota</taxon>
        <taxon>Neoptera</taxon>
        <taxon>Endopterygota</taxon>
        <taxon>Lepidoptera</taxon>
        <taxon>Glossata</taxon>
        <taxon>Ditrysia</taxon>
        <taxon>Bombycoidea</taxon>
        <taxon>Sphingidae</taxon>
        <taxon>Sphinginae</taxon>
        <taxon>Sphingini</taxon>
        <taxon>Manduca</taxon>
    </lineage>
</organism>
<evidence type="ECO:0000259" key="1">
    <source>
        <dbReference type="SMART" id="SM00513"/>
    </source>
</evidence>
<comment type="caution">
    <text evidence="2">The sequence shown here is derived from an EMBL/GenBank/DDBJ whole genome shotgun (WGS) entry which is preliminary data.</text>
</comment>
<dbReference type="Pfam" id="PF02037">
    <property type="entry name" value="SAP"/>
    <property type="match status" value="1"/>
</dbReference>